<evidence type="ECO:0000256" key="11">
    <source>
        <dbReference type="ARBA" id="ARBA00023277"/>
    </source>
</evidence>
<dbReference type="PANTHER" id="PTHR42715:SF5">
    <property type="entry name" value="BETA-GLUCOSIDASE M-RELATED"/>
    <property type="match status" value="1"/>
</dbReference>
<evidence type="ECO:0000256" key="17">
    <source>
        <dbReference type="ARBA" id="ARBA00041589"/>
    </source>
</evidence>
<dbReference type="Pfam" id="PF01915">
    <property type="entry name" value="Glyco_hydro_3_C"/>
    <property type="match status" value="1"/>
</dbReference>
<keyword evidence="11" id="KW-0119">Carbohydrate metabolism</keyword>
<keyword evidence="6" id="KW-0964">Secreted</keyword>
<dbReference type="PRINTS" id="PR00133">
    <property type="entry name" value="GLHYDRLASE3"/>
</dbReference>
<evidence type="ECO:0000256" key="12">
    <source>
        <dbReference type="ARBA" id="ARBA00023295"/>
    </source>
</evidence>
<evidence type="ECO:0000256" key="19">
    <source>
        <dbReference type="SAM" id="SignalP"/>
    </source>
</evidence>
<dbReference type="SMR" id="A0A481NXH0"/>
<gene>
    <name evidence="21" type="primary">bgl1</name>
</gene>
<dbReference type="VEuPathDB" id="FungiDB:ASPNIDRAFT2_1126962"/>
<evidence type="ECO:0000259" key="20">
    <source>
        <dbReference type="SMART" id="SM01217"/>
    </source>
</evidence>
<dbReference type="Gene3D" id="2.60.40.10">
    <property type="entry name" value="Immunoglobulins"/>
    <property type="match status" value="1"/>
</dbReference>
<name>A0A481NXH0_ASPNG</name>
<dbReference type="EMBL" id="MH744149">
    <property type="protein sequence ID" value="QAV54755.1"/>
    <property type="molecule type" value="Genomic_DNA"/>
</dbReference>
<organism evidence="21">
    <name type="scientific">Aspergillus niger</name>
    <dbReference type="NCBI Taxonomy" id="5061"/>
    <lineage>
        <taxon>Eukaryota</taxon>
        <taxon>Fungi</taxon>
        <taxon>Dikarya</taxon>
        <taxon>Ascomycota</taxon>
        <taxon>Pezizomycotina</taxon>
        <taxon>Eurotiomycetes</taxon>
        <taxon>Eurotiomycetidae</taxon>
        <taxon>Eurotiales</taxon>
        <taxon>Aspergillaceae</taxon>
        <taxon>Aspergillus</taxon>
        <taxon>Aspergillus subgen. Circumdati</taxon>
    </lineage>
</organism>
<dbReference type="FunFam" id="3.20.20.300:FF:000002">
    <property type="entry name" value="Probable beta-glucosidase"/>
    <property type="match status" value="1"/>
</dbReference>
<evidence type="ECO:0000256" key="3">
    <source>
        <dbReference type="ARBA" id="ARBA00004987"/>
    </source>
</evidence>
<dbReference type="InterPro" id="IPR017853">
    <property type="entry name" value="GH"/>
</dbReference>
<dbReference type="InterPro" id="IPR036962">
    <property type="entry name" value="Glyco_hydro_3_N_sf"/>
</dbReference>
<keyword evidence="9" id="KW-0136">Cellulose degradation</keyword>
<evidence type="ECO:0000256" key="2">
    <source>
        <dbReference type="ARBA" id="ARBA00004613"/>
    </source>
</evidence>
<keyword evidence="13" id="KW-0624">Polysaccharide degradation</keyword>
<evidence type="ECO:0000256" key="6">
    <source>
        <dbReference type="ARBA" id="ARBA00022525"/>
    </source>
</evidence>
<dbReference type="GO" id="GO:0008422">
    <property type="term" value="F:beta-glucosidase activity"/>
    <property type="evidence" value="ECO:0007669"/>
    <property type="project" value="UniProtKB-EC"/>
</dbReference>
<protein>
    <recommendedName>
        <fullName evidence="15">Probable beta-glucosidase M</fullName>
        <ecNumber evidence="5">3.2.1.21</ecNumber>
    </recommendedName>
    <alternativeName>
        <fullName evidence="16">Beta-D-glucoside glucohydrolase M</fullName>
    </alternativeName>
    <alternativeName>
        <fullName evidence="17">Cellobiase M</fullName>
    </alternativeName>
    <alternativeName>
        <fullName evidence="18">Gentiobiase M</fullName>
    </alternativeName>
</protein>
<evidence type="ECO:0000256" key="5">
    <source>
        <dbReference type="ARBA" id="ARBA00012744"/>
    </source>
</evidence>
<comment type="subcellular location">
    <subcellularLocation>
        <location evidence="2">Secreted</location>
    </subcellularLocation>
</comment>
<dbReference type="GO" id="GO:0030245">
    <property type="term" value="P:cellulose catabolic process"/>
    <property type="evidence" value="ECO:0007669"/>
    <property type="project" value="UniProtKB-KW"/>
</dbReference>
<dbReference type="EC" id="3.2.1.21" evidence="5"/>
<dbReference type="AlphaFoldDB" id="A0A481NXH0"/>
<dbReference type="Pfam" id="PF00933">
    <property type="entry name" value="Glyco_hydro_3"/>
    <property type="match status" value="1"/>
</dbReference>
<dbReference type="InterPro" id="IPR050288">
    <property type="entry name" value="Cellulose_deg_GH3"/>
</dbReference>
<dbReference type="VEuPathDB" id="FungiDB:M747DRAFT_246328"/>
<feature type="chain" id="PRO_5019852241" description="Probable beta-glucosidase M" evidence="19">
    <location>
        <begin position="20"/>
        <end position="765"/>
    </location>
</feature>
<dbReference type="InterPro" id="IPR001764">
    <property type="entry name" value="Glyco_hydro_3_N"/>
</dbReference>
<comment type="catalytic activity">
    <reaction evidence="1">
        <text>Hydrolysis of terminal, non-reducing beta-D-glucosyl residues with release of beta-D-glucose.</text>
        <dbReference type="EC" id="3.2.1.21"/>
    </reaction>
</comment>
<keyword evidence="7 19" id="KW-0732">Signal</keyword>
<accession>A0A481NXH0</accession>
<comment type="pathway">
    <text evidence="3">Glycan metabolism; cellulose degradation.</text>
</comment>
<sequence>MHSISALVSLLGSLALSSAAPSQNITSDTYFYGQSPAVYPSPEGTGTGSWASAYEKAKAFVAQLTDDEKVNLTAGVSSKTGCSGFIAEIPRLNFPGLCVSDASNGLRGTDYVNGWSSGIHVGASWNRTLARDRAKYMGQEFHRKGVNLLLGPVVGPLGRVAEGGRNWEGFSNDPYLTGALVYETVQGVQSSGVGVSTKHYIGNEQETNRNPGTVNGVDVAAVSSNIDDKTIHELYLWPFQDAVLAGSVAIMCSYERINNSYACQNSKTLNGLLKTELGFQGYVITDWGAQHGGIASANAGLDMVMPETTLWGSNLTTAISNGTMEASRLDDMATRIIATWYQLNQDTDFPTPGVGMPASAQSEHQAVVGTSTDEKSTLLESAIEGHVLVKNTNNALPLQTPQLVSVFGYDAKVIDSFDLASTILGTSPLYQNYTLWVGGGSGSNSPAYVIAPLNAIQQQAYEDGTSVLWDVSAQDPEVDPTSEACLVFINSYATEGYDRSALTDDYSDTLVTNVASKCNNTIVVVHNAGIRLVYNWIDHENVTAVVLAHLPGQDTGHALVDILYGRANPSGKLPYTIAKQASDYGSLLHPSEPQTPYGLFPQSDFSEGVYIDYRAFDKDNITPQFEFGFGLSYTTFDYSGLSIEKTNETTSEYPPSATIQEGGNPRLWDELVTVTAEVQNSGSVDGAEVAQLYVGIPNGPVRQLRGFDKVLLSAGETAQVSFSLNRRDLSTWNVEAQQWQLQSGTYQVYVGRSSRDLPLTGEFSV</sequence>
<evidence type="ECO:0000256" key="15">
    <source>
        <dbReference type="ARBA" id="ARBA00039571"/>
    </source>
</evidence>
<dbReference type="InterPro" id="IPR013783">
    <property type="entry name" value="Ig-like_fold"/>
</dbReference>
<evidence type="ECO:0000256" key="14">
    <source>
        <dbReference type="ARBA" id="ARBA00024983"/>
    </source>
</evidence>
<dbReference type="Gene3D" id="3.40.50.1700">
    <property type="entry name" value="Glycoside hydrolase family 3 C-terminal domain"/>
    <property type="match status" value="1"/>
</dbReference>
<evidence type="ECO:0000256" key="16">
    <source>
        <dbReference type="ARBA" id="ARBA00041282"/>
    </source>
</evidence>
<dbReference type="FunFam" id="2.60.40.10:FF:000757">
    <property type="entry name" value="Beta-glucosidase G"/>
    <property type="match status" value="1"/>
</dbReference>
<evidence type="ECO:0000256" key="8">
    <source>
        <dbReference type="ARBA" id="ARBA00022801"/>
    </source>
</evidence>
<dbReference type="Gene3D" id="3.20.20.300">
    <property type="entry name" value="Glycoside hydrolase, family 3, N-terminal domain"/>
    <property type="match status" value="1"/>
</dbReference>
<evidence type="ECO:0000256" key="18">
    <source>
        <dbReference type="ARBA" id="ARBA00041805"/>
    </source>
</evidence>
<dbReference type="Pfam" id="PF14310">
    <property type="entry name" value="Fn3-like"/>
    <property type="match status" value="1"/>
</dbReference>
<evidence type="ECO:0000256" key="10">
    <source>
        <dbReference type="ARBA" id="ARBA00023180"/>
    </source>
</evidence>
<dbReference type="SMART" id="SM01217">
    <property type="entry name" value="Fn3_like"/>
    <property type="match status" value="1"/>
</dbReference>
<dbReference type="InterPro" id="IPR036881">
    <property type="entry name" value="Glyco_hydro_3_C_sf"/>
</dbReference>
<dbReference type="VEuPathDB" id="FungiDB:An11g00200"/>
<evidence type="ECO:0000313" key="21">
    <source>
        <dbReference type="EMBL" id="QAV54755.1"/>
    </source>
</evidence>
<dbReference type="InterPro" id="IPR002772">
    <property type="entry name" value="Glyco_hydro_3_C"/>
</dbReference>
<evidence type="ECO:0000256" key="7">
    <source>
        <dbReference type="ARBA" id="ARBA00022729"/>
    </source>
</evidence>
<evidence type="ECO:0000256" key="13">
    <source>
        <dbReference type="ARBA" id="ARBA00023326"/>
    </source>
</evidence>
<dbReference type="VEuPathDB" id="FungiDB:ATCC64974_87130"/>
<proteinExistence type="inferred from homology"/>
<dbReference type="PANTHER" id="PTHR42715">
    <property type="entry name" value="BETA-GLUCOSIDASE"/>
    <property type="match status" value="1"/>
</dbReference>
<dbReference type="SUPFAM" id="SSF52279">
    <property type="entry name" value="Beta-D-glucan exohydrolase, C-terminal domain"/>
    <property type="match status" value="1"/>
</dbReference>
<feature type="domain" description="Fibronectin type III-like" evidence="20">
    <location>
        <begin position="688"/>
        <end position="754"/>
    </location>
</feature>
<keyword evidence="8" id="KW-0378">Hydrolase</keyword>
<reference evidence="21" key="1">
    <citation type="journal article" date="2019" name="J. Biotechnol.">
        <title>Directed expression of halophilic and acidophilic ?-glucosidases by introducing homologous constitutive expression cassettes in marine Aspergillus niger.</title>
        <authorList>
            <person name="Cai L.N."/>
            <person name="Xu S.N."/>
            <person name="Lu T."/>
            <person name="Lin D.Q."/>
            <person name="Yao S.J."/>
        </authorList>
    </citation>
    <scope>NUCLEOTIDE SEQUENCE</scope>
    <source>
        <strain evidence="21">ZJUBE-1</strain>
    </source>
</reference>
<keyword evidence="12" id="KW-0326">Glycosidase</keyword>
<comment type="similarity">
    <text evidence="4">Belongs to the glycosyl hydrolase 3 family.</text>
</comment>
<dbReference type="InterPro" id="IPR026891">
    <property type="entry name" value="Fn3-like"/>
</dbReference>
<evidence type="ECO:0000256" key="4">
    <source>
        <dbReference type="ARBA" id="ARBA00005336"/>
    </source>
</evidence>
<evidence type="ECO:0000256" key="1">
    <source>
        <dbReference type="ARBA" id="ARBA00000448"/>
    </source>
</evidence>
<feature type="signal peptide" evidence="19">
    <location>
        <begin position="1"/>
        <end position="19"/>
    </location>
</feature>
<keyword evidence="10" id="KW-0325">Glycoprotein</keyword>
<evidence type="ECO:0000256" key="9">
    <source>
        <dbReference type="ARBA" id="ARBA00023001"/>
    </source>
</evidence>
<dbReference type="SUPFAM" id="SSF51445">
    <property type="entry name" value="(Trans)glycosidases"/>
    <property type="match status" value="1"/>
</dbReference>
<comment type="function">
    <text evidence="14">Beta-glucosidases are one of a number of cellulolytic enzymes involved in the degradation of cellulosic biomass. Catalyzes the last step releasing glucose from the inhibitory cellobiose.</text>
</comment>
<dbReference type="GO" id="GO:0005576">
    <property type="term" value="C:extracellular region"/>
    <property type="evidence" value="ECO:0007669"/>
    <property type="project" value="UniProtKB-SubCell"/>
</dbReference>